<evidence type="ECO:0000313" key="1">
    <source>
        <dbReference type="EMBL" id="MBV4524399.1"/>
    </source>
</evidence>
<dbReference type="Proteomes" id="UP001049200">
    <property type="component" value="Unassembled WGS sequence"/>
</dbReference>
<organism evidence="1 2">
    <name type="scientific">Pseudomonas azerbaijanoccidentalis</name>
    <dbReference type="NCBI Taxonomy" id="2842347"/>
    <lineage>
        <taxon>Bacteria</taxon>
        <taxon>Pseudomonadati</taxon>
        <taxon>Pseudomonadota</taxon>
        <taxon>Gammaproteobacteria</taxon>
        <taxon>Pseudomonadales</taxon>
        <taxon>Pseudomonadaceae</taxon>
        <taxon>Pseudomonas</taxon>
    </lineage>
</organism>
<dbReference type="RefSeq" id="WP_217873598.1">
    <property type="nucleotide sequence ID" value="NZ_JAHSTU010000014.1"/>
</dbReference>
<proteinExistence type="predicted"/>
<comment type="caution">
    <text evidence="1">The sequence shown here is derived from an EMBL/GenBank/DDBJ whole genome shotgun (WGS) entry which is preliminary data.</text>
</comment>
<keyword evidence="2" id="KW-1185">Reference proteome</keyword>
<protein>
    <submittedName>
        <fullName evidence="1">Uncharacterized protein</fullName>
    </submittedName>
</protein>
<dbReference type="EMBL" id="JAHSTU010000014">
    <property type="protein sequence ID" value="MBV4524399.1"/>
    <property type="molecule type" value="Genomic_DNA"/>
</dbReference>
<accession>A0ABS6QZU1</accession>
<gene>
    <name evidence="1" type="ORF">KVG88_30455</name>
</gene>
<name>A0ABS6QZU1_9PSED</name>
<sequence length="148" mass="16405">MKIMASVSGYSGDSVTLLALLDPATGVLAIAKKTRDFREVADEGYAFVTNTRTDAYDCLFTEDHWAQAIRDYQVAEGNETVKLGDEAARFSPRIETDGVDDRGQKYRLHADLTNGEVAVLALVHFQQRQLAISAVDSVMDEWFDLITV</sequence>
<evidence type="ECO:0000313" key="2">
    <source>
        <dbReference type="Proteomes" id="UP001049200"/>
    </source>
</evidence>
<reference evidence="1" key="1">
    <citation type="submission" date="2021-06" db="EMBL/GenBank/DDBJ databases">
        <title>Updating the genus Pseudomonas: Description of 43 new species and partition of the Pseudomonas putida group.</title>
        <authorList>
            <person name="Girard L."/>
            <person name="Lood C."/>
            <person name="Vandamme P."/>
            <person name="Rokni-Zadeh H."/>
            <person name="Van Noort V."/>
            <person name="Hofte M."/>
            <person name="Lavigne R."/>
            <person name="De Mot R."/>
        </authorList>
    </citation>
    <scope>NUCLEOTIDE SEQUENCE</scope>
    <source>
        <strain evidence="1">SWRI74</strain>
    </source>
</reference>